<keyword evidence="2" id="KW-0472">Membrane</keyword>
<keyword evidence="2" id="KW-1133">Transmembrane helix</keyword>
<comment type="similarity">
    <text evidence="1">Belongs to the peptidase S16 family.</text>
</comment>
<dbReference type="InterPro" id="IPR027065">
    <property type="entry name" value="Lon_Prtase"/>
</dbReference>
<feature type="domain" description="Lon proteolytic" evidence="3">
    <location>
        <begin position="237"/>
        <end position="345"/>
    </location>
</feature>
<proteinExistence type="inferred from homology"/>
<dbReference type="Pfam" id="PF05362">
    <property type="entry name" value="Lon_C"/>
    <property type="match status" value="1"/>
</dbReference>
<organism evidence="4 5">
    <name type="scientific">Effusibacillus consociatus</name>
    <dbReference type="NCBI Taxonomy" id="1117041"/>
    <lineage>
        <taxon>Bacteria</taxon>
        <taxon>Bacillati</taxon>
        <taxon>Bacillota</taxon>
        <taxon>Bacilli</taxon>
        <taxon>Bacillales</taxon>
        <taxon>Alicyclobacillaceae</taxon>
        <taxon>Effusibacillus</taxon>
    </lineage>
</organism>
<feature type="active site" evidence="1">
    <location>
        <position position="288"/>
    </location>
</feature>
<dbReference type="InterPro" id="IPR008269">
    <property type="entry name" value="Lon_proteolytic"/>
</dbReference>
<keyword evidence="1 4" id="KW-0645">Protease</keyword>
<dbReference type="PROSITE" id="PS51786">
    <property type="entry name" value="LON_PROTEOLYTIC"/>
    <property type="match status" value="1"/>
</dbReference>
<keyword evidence="1" id="KW-0720">Serine protease</keyword>
<dbReference type="InterPro" id="IPR020568">
    <property type="entry name" value="Ribosomal_Su5_D2-typ_SF"/>
</dbReference>
<comment type="catalytic activity">
    <reaction evidence="1">
        <text>Hydrolysis of proteins in presence of ATP.</text>
        <dbReference type="EC" id="3.4.21.53"/>
    </reaction>
</comment>
<evidence type="ECO:0000313" key="4">
    <source>
        <dbReference type="EMBL" id="MFC4766051.1"/>
    </source>
</evidence>
<feature type="active site" evidence="1">
    <location>
        <position position="243"/>
    </location>
</feature>
<gene>
    <name evidence="4" type="ORF">ACFO8Q_01360</name>
</gene>
<dbReference type="EC" id="3.4.21.53" evidence="1"/>
<sequence length="346" mass="38224">MATRLTAKRFVTRVVVLLLVILSFFIPLPYYVYRPGSAEELQPILSVEGGQKDEKGALMLTTVLSVPTENIYYYLYGRVMPHSEIVPKEQVNRGMSHEEYSKLLEHMMSTSQENSIVAAMRYLNRPVTINYMGVIVSRVANYSKAKGILQIGDLIERVDNRKISKTEDLLEYLGTKQAGEKVKVELVRDNAKKTEEVELVTLLDPRGNPVPGRAGLGIEPMTKQKVENLLRVNFKTEDIGGPSAGFMFALEIVSQLTPGDLTKGHKIAGTGTINADGNVGQIGGIEHKIVAAHEKGAEIFFSPADVQPDDTNTKVAKARAEEIGTSMKVVPVRTLREAVEYLKNLP</sequence>
<evidence type="ECO:0000256" key="2">
    <source>
        <dbReference type="SAM" id="Phobius"/>
    </source>
</evidence>
<dbReference type="RefSeq" id="WP_380023719.1">
    <property type="nucleotide sequence ID" value="NZ_JBHSHC010000011.1"/>
</dbReference>
<keyword evidence="2" id="KW-0812">Transmembrane</keyword>
<dbReference type="InterPro" id="IPR014721">
    <property type="entry name" value="Ribsml_uS5_D2-typ_fold_subgr"/>
</dbReference>
<dbReference type="Pfam" id="PF13180">
    <property type="entry name" value="PDZ_2"/>
    <property type="match status" value="1"/>
</dbReference>
<dbReference type="Gene3D" id="2.30.42.10">
    <property type="match status" value="1"/>
</dbReference>
<dbReference type="Proteomes" id="UP001596002">
    <property type="component" value="Unassembled WGS sequence"/>
</dbReference>
<evidence type="ECO:0000313" key="5">
    <source>
        <dbReference type="Proteomes" id="UP001596002"/>
    </source>
</evidence>
<reference evidence="5" key="1">
    <citation type="journal article" date="2019" name="Int. J. Syst. Evol. Microbiol.">
        <title>The Global Catalogue of Microorganisms (GCM) 10K type strain sequencing project: providing services to taxonomists for standard genome sequencing and annotation.</title>
        <authorList>
            <consortium name="The Broad Institute Genomics Platform"/>
            <consortium name="The Broad Institute Genome Sequencing Center for Infectious Disease"/>
            <person name="Wu L."/>
            <person name="Ma J."/>
        </authorList>
    </citation>
    <scope>NUCLEOTIDE SEQUENCE [LARGE SCALE GENOMIC DNA]</scope>
    <source>
        <strain evidence="5">WYCCWR 12678</strain>
    </source>
</reference>
<protein>
    <recommendedName>
        <fullName evidence="1">endopeptidase La</fullName>
        <ecNumber evidence="1">3.4.21.53</ecNumber>
    </recommendedName>
</protein>
<evidence type="ECO:0000256" key="1">
    <source>
        <dbReference type="PROSITE-ProRule" id="PRU01122"/>
    </source>
</evidence>
<evidence type="ECO:0000259" key="3">
    <source>
        <dbReference type="PROSITE" id="PS51786"/>
    </source>
</evidence>
<dbReference type="Gene3D" id="3.30.230.10">
    <property type="match status" value="1"/>
</dbReference>
<dbReference type="InterPro" id="IPR036034">
    <property type="entry name" value="PDZ_sf"/>
</dbReference>
<keyword evidence="1 4" id="KW-0378">Hydrolase</keyword>
<dbReference type="SUPFAM" id="SSF50156">
    <property type="entry name" value="PDZ domain-like"/>
    <property type="match status" value="1"/>
</dbReference>
<dbReference type="GO" id="GO:0006508">
    <property type="term" value="P:proteolysis"/>
    <property type="evidence" value="ECO:0007669"/>
    <property type="project" value="UniProtKB-KW"/>
</dbReference>
<dbReference type="SUPFAM" id="SSF54211">
    <property type="entry name" value="Ribosomal protein S5 domain 2-like"/>
    <property type="match status" value="1"/>
</dbReference>
<name>A0ABV9PUW6_9BACL</name>
<keyword evidence="5" id="KW-1185">Reference proteome</keyword>
<dbReference type="PANTHER" id="PTHR10046">
    <property type="entry name" value="ATP DEPENDENT LON PROTEASE FAMILY MEMBER"/>
    <property type="match status" value="1"/>
</dbReference>
<dbReference type="NCBIfam" id="NF041438">
    <property type="entry name" value="SepM_fam_S16"/>
    <property type="match status" value="1"/>
</dbReference>
<accession>A0ABV9PUW6</accession>
<dbReference type="GO" id="GO:0008233">
    <property type="term" value="F:peptidase activity"/>
    <property type="evidence" value="ECO:0007669"/>
    <property type="project" value="UniProtKB-KW"/>
</dbReference>
<comment type="caution">
    <text evidence="4">The sequence shown here is derived from an EMBL/GenBank/DDBJ whole genome shotgun (WGS) entry which is preliminary data.</text>
</comment>
<dbReference type="InterPro" id="IPR001478">
    <property type="entry name" value="PDZ"/>
</dbReference>
<feature type="transmembrane region" description="Helical" evidence="2">
    <location>
        <begin position="12"/>
        <end position="33"/>
    </location>
</feature>
<dbReference type="EMBL" id="JBHSHC010000011">
    <property type="protein sequence ID" value="MFC4766051.1"/>
    <property type="molecule type" value="Genomic_DNA"/>
</dbReference>